<sequence length="322" mass="38042">MMCQIHTRHRAEYERRLGRIQPALDHVKSLLRNGCKSKNLINSQFYVSGDCAAWLVGRTERFNIIDIFAVAYLPSDFEFPTNAVHMENNFYTADLVPVITFRTDGTDDRPPINVIFSSFEFSVVSVFINLFDTGIIFTYDCLCDYWKCTVTNDGCLQHGEVLYPILFDSSSLDDNTLRTFRRLQPMYQTFRKRVYDVSPRIEDHFLYKNSKEFFRINRYSMRLFPIKYIRKYTVKDVAMSFCDYIYCTFCKRRDSLAIKYVRLWRHKTYAPPNGYGYKAAKTRFLSLQYNNYNGKNDKDISKLKSCKCERPYVIPLSTYIHG</sequence>
<protein>
    <submittedName>
        <fullName evidence="1">Uncharacterized protein</fullName>
    </submittedName>
</protein>
<proteinExistence type="predicted"/>
<name>A0A2S2NHL2_SCHGA</name>
<gene>
    <name evidence="1" type="ORF">g.78850</name>
</gene>
<reference evidence="1" key="1">
    <citation type="submission" date="2018-04" db="EMBL/GenBank/DDBJ databases">
        <title>Transcriptome of Schizaphis graminum biotype I.</title>
        <authorList>
            <person name="Scully E.D."/>
            <person name="Geib S.M."/>
            <person name="Palmer N.A."/>
            <person name="Koch K."/>
            <person name="Bradshaw J."/>
            <person name="Heng-Moss T."/>
            <person name="Sarath G."/>
        </authorList>
    </citation>
    <scope>NUCLEOTIDE SEQUENCE</scope>
</reference>
<evidence type="ECO:0000313" key="1">
    <source>
        <dbReference type="EMBL" id="MBY16667.1"/>
    </source>
</evidence>
<organism evidence="1">
    <name type="scientific">Schizaphis graminum</name>
    <name type="common">Green bug aphid</name>
    <dbReference type="NCBI Taxonomy" id="13262"/>
    <lineage>
        <taxon>Eukaryota</taxon>
        <taxon>Metazoa</taxon>
        <taxon>Ecdysozoa</taxon>
        <taxon>Arthropoda</taxon>
        <taxon>Hexapoda</taxon>
        <taxon>Insecta</taxon>
        <taxon>Pterygota</taxon>
        <taxon>Neoptera</taxon>
        <taxon>Paraneoptera</taxon>
        <taxon>Hemiptera</taxon>
        <taxon>Sternorrhyncha</taxon>
        <taxon>Aphidomorpha</taxon>
        <taxon>Aphidoidea</taxon>
        <taxon>Aphididae</taxon>
        <taxon>Aphidini</taxon>
        <taxon>Schizaphis</taxon>
    </lineage>
</organism>
<dbReference type="EMBL" id="GGMR01004048">
    <property type="protein sequence ID" value="MBY16667.1"/>
    <property type="molecule type" value="Transcribed_RNA"/>
</dbReference>
<dbReference type="AlphaFoldDB" id="A0A2S2NHL2"/>
<accession>A0A2S2NHL2</accession>